<dbReference type="InterPro" id="IPR036770">
    <property type="entry name" value="Ankyrin_rpt-contain_sf"/>
</dbReference>
<feature type="repeat" description="ANK" evidence="3">
    <location>
        <begin position="124"/>
        <end position="155"/>
    </location>
</feature>
<feature type="repeat" description="ANK" evidence="3">
    <location>
        <begin position="57"/>
        <end position="89"/>
    </location>
</feature>
<dbReference type="AlphaFoldDB" id="A0A1Y1X0P1"/>
<dbReference type="OrthoDB" id="414816at2759"/>
<evidence type="ECO:0000256" key="2">
    <source>
        <dbReference type="ARBA" id="ARBA00023043"/>
    </source>
</evidence>
<reference evidence="4 5" key="2">
    <citation type="submission" date="2016-08" db="EMBL/GenBank/DDBJ databases">
        <title>Pervasive Adenine N6-methylation of Active Genes in Fungi.</title>
        <authorList>
            <consortium name="DOE Joint Genome Institute"/>
            <person name="Mondo S.J."/>
            <person name="Dannebaum R.O."/>
            <person name="Kuo R.C."/>
            <person name="Labutti K."/>
            <person name="Haridas S."/>
            <person name="Kuo A."/>
            <person name="Salamov A."/>
            <person name="Ahrendt S.R."/>
            <person name="Lipzen A."/>
            <person name="Sullivan W."/>
            <person name="Andreopoulos W.B."/>
            <person name="Clum A."/>
            <person name="Lindquist E."/>
            <person name="Daum C."/>
            <person name="Ramamoorthy G.K."/>
            <person name="Gryganskyi A."/>
            <person name="Culley D."/>
            <person name="Magnuson J.K."/>
            <person name="James T.Y."/>
            <person name="O'Malley M.A."/>
            <person name="Stajich J.E."/>
            <person name="Spatafora J.W."/>
            <person name="Visel A."/>
            <person name="Grigoriev I.V."/>
        </authorList>
    </citation>
    <scope>NUCLEOTIDE SEQUENCE [LARGE SCALE GENOMIC DNA]</scope>
    <source>
        <strain evidence="4 5">S4</strain>
    </source>
</reference>
<dbReference type="Pfam" id="PF12796">
    <property type="entry name" value="Ank_2"/>
    <property type="match status" value="1"/>
</dbReference>
<dbReference type="PROSITE" id="PS50297">
    <property type="entry name" value="ANK_REP_REGION"/>
    <property type="match status" value="3"/>
</dbReference>
<reference evidence="4 5" key="1">
    <citation type="submission" date="2016-08" db="EMBL/GenBank/DDBJ databases">
        <title>A Parts List for Fungal Cellulosomes Revealed by Comparative Genomics.</title>
        <authorList>
            <consortium name="DOE Joint Genome Institute"/>
            <person name="Haitjema C.H."/>
            <person name="Gilmore S.P."/>
            <person name="Henske J.K."/>
            <person name="Solomon K.V."/>
            <person name="De Groot R."/>
            <person name="Kuo A."/>
            <person name="Mondo S.J."/>
            <person name="Salamov A.A."/>
            <person name="Labutti K."/>
            <person name="Zhao Z."/>
            <person name="Chiniquy J."/>
            <person name="Barry K."/>
            <person name="Brewer H.M."/>
            <person name="Purvine S.O."/>
            <person name="Wright A.T."/>
            <person name="Boxma B."/>
            <person name="Van Alen T."/>
            <person name="Hackstein J.H."/>
            <person name="Baker S.E."/>
            <person name="Grigoriev I.V."/>
            <person name="O'Malley M.A."/>
        </authorList>
    </citation>
    <scope>NUCLEOTIDE SEQUENCE [LARGE SCALE GENOMIC DNA]</scope>
    <source>
        <strain evidence="4 5">S4</strain>
    </source>
</reference>
<keyword evidence="5" id="KW-1185">Reference proteome</keyword>
<dbReference type="SUPFAM" id="SSF48403">
    <property type="entry name" value="Ankyrin repeat"/>
    <property type="match status" value="1"/>
</dbReference>
<gene>
    <name evidence="4" type="ORF">BCR32DRAFT_205783</name>
</gene>
<evidence type="ECO:0000256" key="3">
    <source>
        <dbReference type="PROSITE-ProRule" id="PRU00023"/>
    </source>
</evidence>
<dbReference type="Pfam" id="PF00023">
    <property type="entry name" value="Ank"/>
    <property type="match status" value="2"/>
</dbReference>
<dbReference type="PROSITE" id="PS50088">
    <property type="entry name" value="ANK_REPEAT"/>
    <property type="match status" value="3"/>
</dbReference>
<comment type="caution">
    <text evidence="4">The sequence shown here is derived from an EMBL/GenBank/DDBJ whole genome shotgun (WGS) entry which is preliminary data.</text>
</comment>
<keyword evidence="1" id="KW-0677">Repeat</keyword>
<name>A0A1Y1X0P1_9FUNG</name>
<evidence type="ECO:0000313" key="4">
    <source>
        <dbReference type="EMBL" id="ORX79282.1"/>
    </source>
</evidence>
<accession>A0A1Y1X0P1</accession>
<sequence>NEYYYTPLIFACQKGNEKLVKILIDLGADITKKEYIKCTSSSVYDMGHGSRNYIKKYLNTPLYNACINGNLNIFKYLIEHGSDINKEDWHDKPPLFIACENGNIDFVYYLVKKLGVDINKENNKGETPIFVAYENGHENIVKYLTEHEHSVDINK</sequence>
<dbReference type="PANTHER" id="PTHR24198:SF165">
    <property type="entry name" value="ANKYRIN REPEAT-CONTAINING PROTEIN-RELATED"/>
    <property type="match status" value="1"/>
</dbReference>
<evidence type="ECO:0000313" key="5">
    <source>
        <dbReference type="Proteomes" id="UP000193944"/>
    </source>
</evidence>
<evidence type="ECO:0000256" key="1">
    <source>
        <dbReference type="ARBA" id="ARBA00022737"/>
    </source>
</evidence>
<proteinExistence type="predicted"/>
<dbReference type="InterPro" id="IPR002110">
    <property type="entry name" value="Ankyrin_rpt"/>
</dbReference>
<dbReference type="Proteomes" id="UP000193944">
    <property type="component" value="Unassembled WGS sequence"/>
</dbReference>
<protein>
    <submittedName>
        <fullName evidence="4">Ankyrin</fullName>
    </submittedName>
</protein>
<dbReference type="EMBL" id="MCFG01000180">
    <property type="protein sequence ID" value="ORX79282.1"/>
    <property type="molecule type" value="Genomic_DNA"/>
</dbReference>
<feature type="non-terminal residue" evidence="4">
    <location>
        <position position="1"/>
    </location>
</feature>
<dbReference type="SMART" id="SM00248">
    <property type="entry name" value="ANK"/>
    <property type="match status" value="4"/>
</dbReference>
<keyword evidence="2 3" id="KW-0040">ANK repeat</keyword>
<dbReference type="STRING" id="1754192.A0A1Y1X0P1"/>
<organism evidence="4 5">
    <name type="scientific">Anaeromyces robustus</name>
    <dbReference type="NCBI Taxonomy" id="1754192"/>
    <lineage>
        <taxon>Eukaryota</taxon>
        <taxon>Fungi</taxon>
        <taxon>Fungi incertae sedis</taxon>
        <taxon>Chytridiomycota</taxon>
        <taxon>Chytridiomycota incertae sedis</taxon>
        <taxon>Neocallimastigomycetes</taxon>
        <taxon>Neocallimastigales</taxon>
        <taxon>Neocallimastigaceae</taxon>
        <taxon>Anaeromyces</taxon>
    </lineage>
</organism>
<feature type="repeat" description="ANK" evidence="3">
    <location>
        <begin position="3"/>
        <end position="35"/>
    </location>
</feature>
<dbReference type="Gene3D" id="1.25.40.20">
    <property type="entry name" value="Ankyrin repeat-containing domain"/>
    <property type="match status" value="1"/>
</dbReference>
<dbReference type="PANTHER" id="PTHR24198">
    <property type="entry name" value="ANKYRIN REPEAT AND PROTEIN KINASE DOMAIN-CONTAINING PROTEIN"/>
    <property type="match status" value="1"/>
</dbReference>